<organism evidence="1 2">
    <name type="scientific">Candidatus Microbacterium stercoravium</name>
    <dbReference type="NCBI Taxonomy" id="2838697"/>
    <lineage>
        <taxon>Bacteria</taxon>
        <taxon>Bacillati</taxon>
        <taxon>Actinomycetota</taxon>
        <taxon>Actinomycetes</taxon>
        <taxon>Micrococcales</taxon>
        <taxon>Microbacteriaceae</taxon>
        <taxon>Microbacterium</taxon>
    </lineage>
</organism>
<dbReference type="Gene3D" id="2.60.120.10">
    <property type="entry name" value="Jelly Rolls"/>
    <property type="match status" value="1"/>
</dbReference>
<reference evidence="1" key="2">
    <citation type="submission" date="2021-04" db="EMBL/GenBank/DDBJ databases">
        <authorList>
            <person name="Gilroy R."/>
        </authorList>
    </citation>
    <scope>NUCLEOTIDE SEQUENCE</scope>
    <source>
        <strain evidence="1">ChiHjej8B7-3636</strain>
    </source>
</reference>
<gene>
    <name evidence="1" type="ORF">H9800_06465</name>
</gene>
<dbReference type="PANTHER" id="PTHR37694">
    <property type="entry name" value="SLR8022 PROTEIN"/>
    <property type="match status" value="1"/>
</dbReference>
<dbReference type="InterPro" id="IPR014710">
    <property type="entry name" value="RmlC-like_jellyroll"/>
</dbReference>
<reference evidence="1" key="1">
    <citation type="journal article" date="2021" name="PeerJ">
        <title>Extensive microbial diversity within the chicken gut microbiome revealed by metagenomics and culture.</title>
        <authorList>
            <person name="Gilroy R."/>
            <person name="Ravi A."/>
            <person name="Getino M."/>
            <person name="Pursley I."/>
            <person name="Horton D.L."/>
            <person name="Alikhan N.F."/>
            <person name="Baker D."/>
            <person name="Gharbi K."/>
            <person name="Hall N."/>
            <person name="Watson M."/>
            <person name="Adriaenssens E.M."/>
            <person name="Foster-Nyarko E."/>
            <person name="Jarju S."/>
            <person name="Secka A."/>
            <person name="Antonio M."/>
            <person name="Oren A."/>
            <person name="Chaudhuri R.R."/>
            <person name="La Ragione R."/>
            <person name="Hildebrand F."/>
            <person name="Pallen M.J."/>
        </authorList>
    </citation>
    <scope>NUCLEOTIDE SEQUENCE</scope>
    <source>
        <strain evidence="1">ChiHjej8B7-3636</strain>
    </source>
</reference>
<dbReference type="InterPro" id="IPR011051">
    <property type="entry name" value="RmlC_Cupin_sf"/>
</dbReference>
<dbReference type="Proteomes" id="UP000824220">
    <property type="component" value="Unassembled WGS sequence"/>
</dbReference>
<accession>A0A9D2H739</accession>
<evidence type="ECO:0000313" key="1">
    <source>
        <dbReference type="EMBL" id="HJA04490.1"/>
    </source>
</evidence>
<dbReference type="SUPFAM" id="SSF51182">
    <property type="entry name" value="RmlC-like cupins"/>
    <property type="match status" value="1"/>
</dbReference>
<proteinExistence type="predicted"/>
<comment type="caution">
    <text evidence="1">The sequence shown here is derived from an EMBL/GenBank/DDBJ whole genome shotgun (WGS) entry which is preliminary data.</text>
</comment>
<dbReference type="PANTHER" id="PTHR37694:SF1">
    <property type="entry name" value="SLR8022 PROTEIN"/>
    <property type="match status" value="1"/>
</dbReference>
<dbReference type="EMBL" id="DXAM01000090">
    <property type="protein sequence ID" value="HJA04490.1"/>
    <property type="molecule type" value="Genomic_DNA"/>
</dbReference>
<protein>
    <submittedName>
        <fullName evidence="1">LuxR family transcriptional regulator</fullName>
    </submittedName>
</protein>
<evidence type="ECO:0000313" key="2">
    <source>
        <dbReference type="Proteomes" id="UP000824220"/>
    </source>
</evidence>
<dbReference type="AlphaFoldDB" id="A0A9D2H739"/>
<name>A0A9D2H739_9MICO</name>
<sequence>MAESASSVDLSVLTDELLMAASTSASGRATRVFRAVAGGSLSQLLLVLRDGKALSDHDNPGEALLQVLRGRVRLTAGETAWELGVNAHIAIPQQRHALLALEDSAVLLTVVKPHS</sequence>